<evidence type="ECO:0000313" key="3">
    <source>
        <dbReference type="Proteomes" id="UP000054018"/>
    </source>
</evidence>
<evidence type="ECO:0000256" key="1">
    <source>
        <dbReference type="SAM" id="MobiDB-lite"/>
    </source>
</evidence>
<feature type="compositionally biased region" description="Polar residues" evidence="1">
    <location>
        <begin position="11"/>
        <end position="21"/>
    </location>
</feature>
<dbReference type="InterPro" id="IPR036691">
    <property type="entry name" value="Endo/exonu/phosph_ase_sf"/>
</dbReference>
<feature type="region of interest" description="Disordered" evidence="1">
    <location>
        <begin position="1"/>
        <end position="21"/>
    </location>
</feature>
<protein>
    <recommendedName>
        <fullName evidence="4">Endonuclease/exonuclease/phosphatase domain-containing protein</fullName>
    </recommendedName>
</protein>
<reference evidence="3" key="2">
    <citation type="submission" date="2015-01" db="EMBL/GenBank/DDBJ databases">
        <title>Evolutionary Origins and Diversification of the Mycorrhizal Mutualists.</title>
        <authorList>
            <consortium name="DOE Joint Genome Institute"/>
            <consortium name="Mycorrhizal Genomics Consortium"/>
            <person name="Kohler A."/>
            <person name="Kuo A."/>
            <person name="Nagy L.G."/>
            <person name="Floudas D."/>
            <person name="Copeland A."/>
            <person name="Barry K.W."/>
            <person name="Cichocki N."/>
            <person name="Veneault-Fourrey C."/>
            <person name="LaButti K."/>
            <person name="Lindquist E.A."/>
            <person name="Lipzen A."/>
            <person name="Lundell T."/>
            <person name="Morin E."/>
            <person name="Murat C."/>
            <person name="Riley R."/>
            <person name="Ohm R."/>
            <person name="Sun H."/>
            <person name="Tunlid A."/>
            <person name="Henrissat B."/>
            <person name="Grigoriev I.V."/>
            <person name="Hibbett D.S."/>
            <person name="Martin F."/>
        </authorList>
    </citation>
    <scope>NUCLEOTIDE SEQUENCE [LARGE SCALE GENOMIC DNA]</scope>
    <source>
        <strain evidence="3">441</strain>
    </source>
</reference>
<dbReference type="Proteomes" id="UP000054018">
    <property type="component" value="Unassembled WGS sequence"/>
</dbReference>
<dbReference type="OrthoDB" id="3261136at2759"/>
<sequence length="157" mass="18397">MTQALPKDIPTLQSTSTGNWTRPDNVFCTELTAERLVSCETSPEDRGPNTDHLPVLTTIDLALTEAIAQPKPNYREVDWERFNNKLKTELDALGQPRILADEEEFQRAARLIDRALQRTIESEVPKMRPHPHRKRWWNRDLTKLRNELKMLRHYQIT</sequence>
<dbReference type="Gene3D" id="3.60.10.10">
    <property type="entry name" value="Endonuclease/exonuclease/phosphatase"/>
    <property type="match status" value="1"/>
</dbReference>
<proteinExistence type="predicted"/>
<evidence type="ECO:0008006" key="4">
    <source>
        <dbReference type="Google" id="ProtNLM"/>
    </source>
</evidence>
<organism evidence="2 3">
    <name type="scientific">Pisolithus microcarpus 441</name>
    <dbReference type="NCBI Taxonomy" id="765257"/>
    <lineage>
        <taxon>Eukaryota</taxon>
        <taxon>Fungi</taxon>
        <taxon>Dikarya</taxon>
        <taxon>Basidiomycota</taxon>
        <taxon>Agaricomycotina</taxon>
        <taxon>Agaricomycetes</taxon>
        <taxon>Agaricomycetidae</taxon>
        <taxon>Boletales</taxon>
        <taxon>Sclerodermatineae</taxon>
        <taxon>Pisolithaceae</taxon>
        <taxon>Pisolithus</taxon>
    </lineage>
</organism>
<gene>
    <name evidence="2" type="ORF">PISMIDRAFT_30893</name>
</gene>
<evidence type="ECO:0000313" key="2">
    <source>
        <dbReference type="EMBL" id="KIK16495.1"/>
    </source>
</evidence>
<name>A0A0C9XVT8_9AGAM</name>
<keyword evidence="3" id="KW-1185">Reference proteome</keyword>
<accession>A0A0C9XVT8</accession>
<dbReference type="STRING" id="765257.A0A0C9XVT8"/>
<dbReference type="SUPFAM" id="SSF56219">
    <property type="entry name" value="DNase I-like"/>
    <property type="match status" value="1"/>
</dbReference>
<dbReference type="HOGENOM" id="CLU_115679_0_0_1"/>
<reference evidence="2 3" key="1">
    <citation type="submission" date="2014-04" db="EMBL/GenBank/DDBJ databases">
        <authorList>
            <consortium name="DOE Joint Genome Institute"/>
            <person name="Kuo A."/>
            <person name="Kohler A."/>
            <person name="Costa M.D."/>
            <person name="Nagy L.G."/>
            <person name="Floudas D."/>
            <person name="Copeland A."/>
            <person name="Barry K.W."/>
            <person name="Cichocki N."/>
            <person name="Veneault-Fourrey C."/>
            <person name="LaButti K."/>
            <person name="Lindquist E.A."/>
            <person name="Lipzen A."/>
            <person name="Lundell T."/>
            <person name="Morin E."/>
            <person name="Murat C."/>
            <person name="Sun H."/>
            <person name="Tunlid A."/>
            <person name="Henrissat B."/>
            <person name="Grigoriev I.V."/>
            <person name="Hibbett D.S."/>
            <person name="Martin F."/>
            <person name="Nordberg H.P."/>
            <person name="Cantor M.N."/>
            <person name="Hua S.X."/>
        </authorList>
    </citation>
    <scope>NUCLEOTIDE SEQUENCE [LARGE SCALE GENOMIC DNA]</scope>
    <source>
        <strain evidence="2 3">441</strain>
    </source>
</reference>
<dbReference type="EMBL" id="KN833856">
    <property type="protein sequence ID" value="KIK16495.1"/>
    <property type="molecule type" value="Genomic_DNA"/>
</dbReference>
<dbReference type="AlphaFoldDB" id="A0A0C9XVT8"/>